<gene>
    <name evidence="5" type="ORF">RSO01_04740</name>
</gene>
<organism evidence="5 6">
    <name type="scientific">Reyranella soli</name>
    <dbReference type="NCBI Taxonomy" id="1230389"/>
    <lineage>
        <taxon>Bacteria</taxon>
        <taxon>Pseudomonadati</taxon>
        <taxon>Pseudomonadota</taxon>
        <taxon>Alphaproteobacteria</taxon>
        <taxon>Hyphomicrobiales</taxon>
        <taxon>Reyranellaceae</taxon>
        <taxon>Reyranella</taxon>
    </lineage>
</organism>
<dbReference type="AlphaFoldDB" id="A0A512N2U2"/>
<dbReference type="Pfam" id="PF00496">
    <property type="entry name" value="SBP_bac_5"/>
    <property type="match status" value="1"/>
</dbReference>
<dbReference type="Proteomes" id="UP000321058">
    <property type="component" value="Unassembled WGS sequence"/>
</dbReference>
<feature type="domain" description="Solute-binding protein family 5" evidence="4">
    <location>
        <begin position="104"/>
        <end position="496"/>
    </location>
</feature>
<evidence type="ECO:0000313" key="5">
    <source>
        <dbReference type="EMBL" id="GEP53308.1"/>
    </source>
</evidence>
<dbReference type="OrthoDB" id="9803988at2"/>
<evidence type="ECO:0000256" key="2">
    <source>
        <dbReference type="ARBA" id="ARBA00005695"/>
    </source>
</evidence>
<accession>A0A512N2U2</accession>
<proteinExistence type="inferred from homology"/>
<dbReference type="SUPFAM" id="SSF53850">
    <property type="entry name" value="Periplasmic binding protein-like II"/>
    <property type="match status" value="1"/>
</dbReference>
<feature type="signal peptide" evidence="3">
    <location>
        <begin position="1"/>
        <end position="28"/>
    </location>
</feature>
<comment type="subcellular location">
    <subcellularLocation>
        <location evidence="1">Periplasm</location>
    </subcellularLocation>
</comment>
<comment type="similarity">
    <text evidence="2">Belongs to the bacterial solute-binding protein 5 family.</text>
</comment>
<dbReference type="GO" id="GO:0015833">
    <property type="term" value="P:peptide transport"/>
    <property type="evidence" value="ECO:0007669"/>
    <property type="project" value="TreeGrafter"/>
</dbReference>
<evidence type="ECO:0000259" key="4">
    <source>
        <dbReference type="Pfam" id="PF00496"/>
    </source>
</evidence>
<evidence type="ECO:0000313" key="6">
    <source>
        <dbReference type="Proteomes" id="UP000321058"/>
    </source>
</evidence>
<dbReference type="Gene3D" id="3.40.190.10">
    <property type="entry name" value="Periplasmic binding protein-like II"/>
    <property type="match status" value="1"/>
</dbReference>
<evidence type="ECO:0000256" key="1">
    <source>
        <dbReference type="ARBA" id="ARBA00004418"/>
    </source>
</evidence>
<dbReference type="PANTHER" id="PTHR30290:SF62">
    <property type="entry name" value="OLIGOPEPTIDE ABC TRANSPORTER, PERIPLASMIC OLIGOPEPTIDE-BINDING PROTEIN"/>
    <property type="match status" value="1"/>
</dbReference>
<keyword evidence="3" id="KW-0732">Signal</keyword>
<name>A0A512N2U2_9HYPH</name>
<protein>
    <submittedName>
        <fullName evidence="5">Peptide ABC transporter substrate-binding protein</fullName>
    </submittedName>
</protein>
<dbReference type="InterPro" id="IPR039424">
    <property type="entry name" value="SBP_5"/>
</dbReference>
<dbReference type="RefSeq" id="WP_147145801.1">
    <property type="nucleotide sequence ID" value="NZ_BKAJ01000007.1"/>
</dbReference>
<dbReference type="EMBL" id="BKAJ01000007">
    <property type="protein sequence ID" value="GEP53308.1"/>
    <property type="molecule type" value="Genomic_DNA"/>
</dbReference>
<evidence type="ECO:0000256" key="3">
    <source>
        <dbReference type="SAM" id="SignalP"/>
    </source>
</evidence>
<dbReference type="Gene3D" id="3.10.105.10">
    <property type="entry name" value="Dipeptide-binding Protein, Domain 3"/>
    <property type="match status" value="1"/>
</dbReference>
<dbReference type="PANTHER" id="PTHR30290">
    <property type="entry name" value="PERIPLASMIC BINDING COMPONENT OF ABC TRANSPORTER"/>
    <property type="match status" value="1"/>
</dbReference>
<comment type="caution">
    <text evidence="5">The sequence shown here is derived from an EMBL/GenBank/DDBJ whole genome shotgun (WGS) entry which is preliminary data.</text>
</comment>
<keyword evidence="6" id="KW-1185">Reference proteome</keyword>
<dbReference type="CDD" id="cd08500">
    <property type="entry name" value="PBP2_NikA_DppA_OppA_like_4"/>
    <property type="match status" value="1"/>
</dbReference>
<sequence length="642" mass="71275">MIRTFHRRTLAALAAGASLLALGSAALAQGKYKEAPALAEQVKAGKLPAVDARLPEKPLVVPTVDKVGEYGGTWRRAFLGPADSNNYVRVVYDALFRFSPDGAKIEPKIAESAEPSADFKTWTIKLRKGSKWSDGQPFGADDILFWYNDVLLNKELTPTLPGWIRNADGTPAKVEKVDDNTVRFTYAAPATLFLTAVANQDGADRTFAMFLPAHYLKKFHPSHTPRADVDKAAQAAGFKTWTELFANRNAPPENPERPTMAAWSPTSRASDPVFTLRRNPYYIGVDSAGNQLPYIDEVRFTYFADAQALNLAAIAGNFDMQERHINMTNYPVLKEQEKTGKYKITAWPTFGGADAVIALNQTYAADPEMGKLMANADFRRALSLAINRDQIKESVFLGLGEARQGVPAPWHPYFPGPEWAQKYTEFKRDEANKMLDGIGLNKKDANGIRLLPSGKPATIEISVVPAFGAWPDVALLVSKDWEAVGIKTIVQIRERALHFKMNENNELMAEIWNEDTSAFPYTGNAKADPRNAPILTMGPLWRRWYATGGKEGAEPPPEMKRIVEIVDKARTVGPEEQVKLSQELYRIWAEQLFEIGTIGLTPMVQGVVVTNVKFRNVPATLGNDWPLRSPGNARTEQFYFTK</sequence>
<dbReference type="InterPro" id="IPR000914">
    <property type="entry name" value="SBP_5_dom"/>
</dbReference>
<dbReference type="GO" id="GO:1904680">
    <property type="term" value="F:peptide transmembrane transporter activity"/>
    <property type="evidence" value="ECO:0007669"/>
    <property type="project" value="TreeGrafter"/>
</dbReference>
<feature type="chain" id="PRO_5022225999" evidence="3">
    <location>
        <begin position="29"/>
        <end position="642"/>
    </location>
</feature>
<reference evidence="5 6" key="1">
    <citation type="submission" date="2019-07" db="EMBL/GenBank/DDBJ databases">
        <title>Whole genome shotgun sequence of Reyranella soli NBRC 108950.</title>
        <authorList>
            <person name="Hosoyama A."/>
            <person name="Uohara A."/>
            <person name="Ohji S."/>
            <person name="Ichikawa N."/>
        </authorList>
    </citation>
    <scope>NUCLEOTIDE SEQUENCE [LARGE SCALE GENOMIC DNA]</scope>
    <source>
        <strain evidence="5 6">NBRC 108950</strain>
    </source>
</reference>